<dbReference type="SUPFAM" id="SSF52374">
    <property type="entry name" value="Nucleotidylyl transferase"/>
    <property type="match status" value="1"/>
</dbReference>
<feature type="domain" description="Cytidyltransferase-like" evidence="2">
    <location>
        <begin position="122"/>
        <end position="266"/>
    </location>
</feature>
<dbReference type="Gene3D" id="3.40.50.620">
    <property type="entry name" value="HUPs"/>
    <property type="match status" value="1"/>
</dbReference>
<keyword evidence="4" id="KW-1185">Reference proteome</keyword>
<dbReference type="OrthoDB" id="330671at2759"/>
<comment type="caution">
    <text evidence="3">The sequence shown here is derived from an EMBL/GenBank/DDBJ whole genome shotgun (WGS) entry which is preliminary data.</text>
</comment>
<keyword evidence="1" id="KW-1133">Transmembrane helix</keyword>
<dbReference type="PANTHER" id="PTHR10695:SF46">
    <property type="entry name" value="BIFUNCTIONAL COENZYME A SYNTHASE-RELATED"/>
    <property type="match status" value="1"/>
</dbReference>
<proteinExistence type="predicted"/>
<dbReference type="EMBL" id="JAHMUF010000005">
    <property type="protein sequence ID" value="KAG7195022.1"/>
    <property type="molecule type" value="Genomic_DNA"/>
</dbReference>
<protein>
    <recommendedName>
        <fullName evidence="2">Cytidyltransferase-like domain-containing protein</fullName>
    </recommendedName>
</protein>
<dbReference type="NCBIfam" id="NF001985">
    <property type="entry name" value="PRK00777.1"/>
    <property type="match status" value="1"/>
</dbReference>
<evidence type="ECO:0000313" key="3">
    <source>
        <dbReference type="EMBL" id="KAG7195022.1"/>
    </source>
</evidence>
<dbReference type="Proteomes" id="UP000790833">
    <property type="component" value="Unassembled WGS sequence"/>
</dbReference>
<evidence type="ECO:0000259" key="2">
    <source>
        <dbReference type="Pfam" id="PF01467"/>
    </source>
</evidence>
<dbReference type="Pfam" id="PF01467">
    <property type="entry name" value="CTP_transf_like"/>
    <property type="match status" value="1"/>
</dbReference>
<organism evidence="3 4">
    <name type="scientific">Scheffersomyces spartinae</name>
    <dbReference type="NCBI Taxonomy" id="45513"/>
    <lineage>
        <taxon>Eukaryota</taxon>
        <taxon>Fungi</taxon>
        <taxon>Dikarya</taxon>
        <taxon>Ascomycota</taxon>
        <taxon>Saccharomycotina</taxon>
        <taxon>Pichiomycetes</taxon>
        <taxon>Debaryomycetaceae</taxon>
        <taxon>Scheffersomyces</taxon>
    </lineage>
</organism>
<dbReference type="InterPro" id="IPR014729">
    <property type="entry name" value="Rossmann-like_a/b/a_fold"/>
</dbReference>
<dbReference type="RefSeq" id="XP_043050569.1">
    <property type="nucleotide sequence ID" value="XM_043194818.1"/>
</dbReference>
<keyword evidence="1" id="KW-0472">Membrane</keyword>
<reference evidence="3" key="1">
    <citation type="submission" date="2021-03" db="EMBL/GenBank/DDBJ databases">
        <authorList>
            <person name="Palmer J.M."/>
        </authorList>
    </citation>
    <scope>NUCLEOTIDE SEQUENCE</scope>
    <source>
        <strain evidence="3">ARV_011</strain>
    </source>
</reference>
<evidence type="ECO:0000256" key="1">
    <source>
        <dbReference type="SAM" id="Phobius"/>
    </source>
</evidence>
<keyword evidence="1" id="KW-0812">Transmembrane</keyword>
<gene>
    <name evidence="3" type="ORF">KQ657_004135</name>
</gene>
<dbReference type="GO" id="GO:0004140">
    <property type="term" value="F:dephospho-CoA kinase activity"/>
    <property type="evidence" value="ECO:0007669"/>
    <property type="project" value="TreeGrafter"/>
</dbReference>
<evidence type="ECO:0000313" key="4">
    <source>
        <dbReference type="Proteomes" id="UP000790833"/>
    </source>
</evidence>
<feature type="transmembrane region" description="Helical" evidence="1">
    <location>
        <begin position="135"/>
        <end position="158"/>
    </location>
</feature>
<name>A0A9P7VBV4_9ASCO</name>
<sequence length="275" mass="30995">MNSKQLTLADPLKYEYSGYIRDQLAGQKVSHVTLTIGKHIQLVEELNYILAKYYSYTRTLVPDYQVEIDILFHRKSATDNGHDQVQDLGEKVDGGSPLPLNKDSFLSEQKSSSPHTYSVGAVGGTFDHLHDGHKILLSLAIYVSYTYLIIGITGAELLKNKKYSEVLESFEVRMNRVINFIERLKIPINYQIYEINDICGPTGFVKDINTLIVSGESIKGGDYVNKYREQKGFPQLDVIAIKVIGSENADVSNSWQGKLSSTDIRKAEYKKKYGN</sequence>
<dbReference type="PANTHER" id="PTHR10695">
    <property type="entry name" value="DEPHOSPHO-COA KINASE-RELATED"/>
    <property type="match status" value="1"/>
</dbReference>
<dbReference type="GeneID" id="66117509"/>
<accession>A0A9P7VBV4</accession>
<dbReference type="InterPro" id="IPR004821">
    <property type="entry name" value="Cyt_trans-like"/>
</dbReference>
<dbReference type="AlphaFoldDB" id="A0A9P7VBV4"/>
<dbReference type="GO" id="GO:0015937">
    <property type="term" value="P:coenzyme A biosynthetic process"/>
    <property type="evidence" value="ECO:0007669"/>
    <property type="project" value="TreeGrafter"/>
</dbReference>